<gene>
    <name evidence="1" type="ORF">A2478_03150</name>
</gene>
<evidence type="ECO:0000313" key="2">
    <source>
        <dbReference type="Proteomes" id="UP000179001"/>
    </source>
</evidence>
<reference evidence="1 2" key="1">
    <citation type="journal article" date="2016" name="Nat. Commun.">
        <title>Thousands of microbial genomes shed light on interconnected biogeochemical processes in an aquifer system.</title>
        <authorList>
            <person name="Anantharaman K."/>
            <person name="Brown C.T."/>
            <person name="Hug L.A."/>
            <person name="Sharon I."/>
            <person name="Castelle C.J."/>
            <person name="Probst A.J."/>
            <person name="Thomas B.C."/>
            <person name="Singh A."/>
            <person name="Wilkins M.J."/>
            <person name="Karaoz U."/>
            <person name="Brodie E.L."/>
            <person name="Williams K.H."/>
            <person name="Hubbard S.S."/>
            <person name="Banfield J.F."/>
        </authorList>
    </citation>
    <scope>NUCLEOTIDE SEQUENCE [LARGE SCALE GENOMIC DNA]</scope>
</reference>
<proteinExistence type="predicted"/>
<protein>
    <submittedName>
        <fullName evidence="1">Uncharacterized protein</fullName>
    </submittedName>
</protein>
<dbReference type="SUPFAM" id="SSF52540">
    <property type="entry name" value="P-loop containing nucleoside triphosphate hydrolases"/>
    <property type="match status" value="1"/>
</dbReference>
<dbReference type="Proteomes" id="UP000179001">
    <property type="component" value="Unassembled WGS sequence"/>
</dbReference>
<evidence type="ECO:0000313" key="1">
    <source>
        <dbReference type="EMBL" id="OGF32298.1"/>
    </source>
</evidence>
<accession>A0A1F5T026</accession>
<name>A0A1F5T026_9BACT</name>
<dbReference type="EMBL" id="MFGJ01000006">
    <property type="protein sequence ID" value="OGF32298.1"/>
    <property type="molecule type" value="Genomic_DNA"/>
</dbReference>
<organism evidence="1 2">
    <name type="scientific">Candidatus Falkowbacteria bacterium RIFOXYC2_FULL_36_12</name>
    <dbReference type="NCBI Taxonomy" id="1798002"/>
    <lineage>
        <taxon>Bacteria</taxon>
        <taxon>Candidatus Falkowiibacteriota</taxon>
    </lineage>
</organism>
<comment type="caution">
    <text evidence="1">The sequence shown here is derived from an EMBL/GenBank/DDBJ whole genome shotgun (WGS) entry which is preliminary data.</text>
</comment>
<sequence>MKILITGIGIVGKSTLRRMLYQFFSFQNLNVKHYDADNFAHLRHPIDQSCIKPEEFSQSNIYLIEDIHGPIESQCLFPLATYDLILYLYCDRLNHTLFQISRAVQWLKSGKYDYDTINGWKGSQKPFDPRNILPIIKLIYKNFYRSQKLQAKDLLAISAYPHIVIQATWTKSGPAFDFKSSNLK</sequence>
<dbReference type="AlphaFoldDB" id="A0A1F5T026"/>
<dbReference type="InterPro" id="IPR027417">
    <property type="entry name" value="P-loop_NTPase"/>
</dbReference>